<feature type="domain" description="Sodium/calcium exchanger membrane region" evidence="6">
    <location>
        <begin position="176"/>
        <end position="316"/>
    </location>
</feature>
<keyword evidence="8" id="KW-1185">Reference proteome</keyword>
<evidence type="ECO:0000256" key="5">
    <source>
        <dbReference type="SAM" id="Phobius"/>
    </source>
</evidence>
<keyword evidence="2 5" id="KW-0812">Transmembrane</keyword>
<feature type="domain" description="Sodium/calcium exchanger membrane region" evidence="6">
    <location>
        <begin position="4"/>
        <end position="134"/>
    </location>
</feature>
<organism evidence="7 8">
    <name type="scientific">Meridianimarinicoccus marinus</name>
    <dbReference type="NCBI Taxonomy" id="3231483"/>
    <lineage>
        <taxon>Bacteria</taxon>
        <taxon>Pseudomonadati</taxon>
        <taxon>Pseudomonadota</taxon>
        <taxon>Alphaproteobacteria</taxon>
        <taxon>Rhodobacterales</taxon>
        <taxon>Paracoccaceae</taxon>
        <taxon>Meridianimarinicoccus</taxon>
    </lineage>
</organism>
<dbReference type="InterPro" id="IPR044880">
    <property type="entry name" value="NCX_ion-bd_dom_sf"/>
</dbReference>
<evidence type="ECO:0000259" key="6">
    <source>
        <dbReference type="Pfam" id="PF01699"/>
    </source>
</evidence>
<feature type="transmembrane region" description="Helical" evidence="5">
    <location>
        <begin position="299"/>
        <end position="316"/>
    </location>
</feature>
<feature type="transmembrane region" description="Helical" evidence="5">
    <location>
        <begin position="271"/>
        <end position="292"/>
    </location>
</feature>
<dbReference type="Gene3D" id="1.20.1420.30">
    <property type="entry name" value="NCX, central ion-binding region"/>
    <property type="match status" value="1"/>
</dbReference>
<proteinExistence type="predicted"/>
<feature type="transmembrane region" description="Helical" evidence="5">
    <location>
        <begin position="172"/>
        <end position="190"/>
    </location>
</feature>
<dbReference type="RefSeq" id="WP_366192913.1">
    <property type="nucleotide sequence ID" value="NZ_JBFBVU010000010.1"/>
</dbReference>
<keyword evidence="3 5" id="KW-1133">Transmembrane helix</keyword>
<feature type="transmembrane region" description="Helical" evidence="5">
    <location>
        <begin position="108"/>
        <end position="140"/>
    </location>
</feature>
<keyword evidence="4 5" id="KW-0472">Membrane</keyword>
<dbReference type="EMBL" id="JBFBVU010000010">
    <property type="protein sequence ID" value="MEV8467138.1"/>
    <property type="molecule type" value="Genomic_DNA"/>
</dbReference>
<accession>A0ABV3L6L7</accession>
<dbReference type="PANTHER" id="PTHR10846:SF8">
    <property type="entry name" value="INNER MEMBRANE PROTEIN YRBG"/>
    <property type="match status" value="1"/>
</dbReference>
<sequence>MMDWVYVALGLVILLLAGDALVKGAVNLSLRLGVPALIVSLTIVAFGTSAPELLISINAVLDDAPGIALGNVVGSNTANILLVLGIPAMMKGLATSGCDTRHSYLLMILASIAFIGLCFTGPLTWMHGLLLLAGLTFMLVDQGRRAHNHRNAAALVTEDPEELEGADPSLPGWRIALLLVLGLIGLPLGADLLVDGGINIARRFGISETVIGLTLIAIGTSLPELATTVMAAMRNKAEVALGNVIGSNIFNLLGIIGVASLFGTIPVDPEFLHLDLWVMLAASVLIAPFVFLKWNLTRGWGVLLTLIYLVYLSILLA</sequence>
<evidence type="ECO:0000313" key="8">
    <source>
        <dbReference type="Proteomes" id="UP001553161"/>
    </source>
</evidence>
<dbReference type="Pfam" id="PF01699">
    <property type="entry name" value="Na_Ca_ex"/>
    <property type="match status" value="2"/>
</dbReference>
<dbReference type="PANTHER" id="PTHR10846">
    <property type="entry name" value="SODIUM/POTASSIUM/CALCIUM EXCHANGER"/>
    <property type="match status" value="1"/>
</dbReference>
<evidence type="ECO:0000256" key="4">
    <source>
        <dbReference type="ARBA" id="ARBA00023136"/>
    </source>
</evidence>
<comment type="subcellular location">
    <subcellularLocation>
        <location evidence="1">Membrane</location>
        <topology evidence="1">Multi-pass membrane protein</topology>
    </subcellularLocation>
</comment>
<feature type="transmembrane region" description="Helical" evidence="5">
    <location>
        <begin position="244"/>
        <end position="265"/>
    </location>
</feature>
<feature type="transmembrane region" description="Helical" evidence="5">
    <location>
        <begin position="67"/>
        <end position="88"/>
    </location>
</feature>
<protein>
    <submittedName>
        <fullName evidence="7">Calcium/sodium antiporter</fullName>
    </submittedName>
</protein>
<name>A0ABV3L6L7_9RHOB</name>
<reference evidence="7 8" key="1">
    <citation type="submission" date="2024-07" db="EMBL/GenBank/DDBJ databases">
        <authorList>
            <person name="Kang M."/>
        </authorList>
    </citation>
    <scope>NUCLEOTIDE SEQUENCE [LARGE SCALE GENOMIC DNA]</scope>
    <source>
        <strain evidence="7 8">DFM31</strain>
    </source>
</reference>
<dbReference type="NCBIfam" id="TIGR00367">
    <property type="entry name" value="calcium/sodium antiporter"/>
    <property type="match status" value="1"/>
</dbReference>
<dbReference type="InterPro" id="IPR004481">
    <property type="entry name" value="K/Na/Ca-exchanger"/>
</dbReference>
<evidence type="ECO:0000256" key="3">
    <source>
        <dbReference type="ARBA" id="ARBA00022989"/>
    </source>
</evidence>
<feature type="transmembrane region" description="Helical" evidence="5">
    <location>
        <begin position="34"/>
        <end position="55"/>
    </location>
</feature>
<dbReference type="InterPro" id="IPR004837">
    <property type="entry name" value="NaCa_Exmemb"/>
</dbReference>
<dbReference type="Proteomes" id="UP001553161">
    <property type="component" value="Unassembled WGS sequence"/>
</dbReference>
<gene>
    <name evidence="7" type="ORF">AB0T83_10135</name>
</gene>
<evidence type="ECO:0000313" key="7">
    <source>
        <dbReference type="EMBL" id="MEV8467138.1"/>
    </source>
</evidence>
<evidence type="ECO:0000256" key="2">
    <source>
        <dbReference type="ARBA" id="ARBA00022692"/>
    </source>
</evidence>
<evidence type="ECO:0000256" key="1">
    <source>
        <dbReference type="ARBA" id="ARBA00004141"/>
    </source>
</evidence>
<comment type="caution">
    <text evidence="7">The sequence shown here is derived from an EMBL/GenBank/DDBJ whole genome shotgun (WGS) entry which is preliminary data.</text>
</comment>